<evidence type="ECO:0000256" key="9">
    <source>
        <dbReference type="ARBA" id="ARBA00023242"/>
    </source>
</evidence>
<dbReference type="InParanoid" id="A0A6P7JNH6"/>
<dbReference type="AlphaFoldDB" id="A0A6P7JNH6"/>
<feature type="region of interest" description="Disordered" evidence="12">
    <location>
        <begin position="43"/>
        <end position="72"/>
    </location>
</feature>
<feature type="compositionally biased region" description="Low complexity" evidence="12">
    <location>
        <begin position="63"/>
        <end position="72"/>
    </location>
</feature>
<keyword evidence="8 11" id="KW-0175">Coiled coil</keyword>
<dbReference type="GO" id="GO:0005814">
    <property type="term" value="C:centriole"/>
    <property type="evidence" value="ECO:0007669"/>
    <property type="project" value="TreeGrafter"/>
</dbReference>
<name>A0A6P7JNH6_9TELE</name>
<dbReference type="Pfam" id="PF07111">
    <property type="entry name" value="HCR"/>
    <property type="match status" value="1"/>
</dbReference>
<evidence type="ECO:0000256" key="12">
    <source>
        <dbReference type="SAM" id="MobiDB-lite"/>
    </source>
</evidence>
<dbReference type="RefSeq" id="XP_028278348.1">
    <property type="nucleotide sequence ID" value="XM_028422547.1"/>
</dbReference>
<dbReference type="GO" id="GO:0005634">
    <property type="term" value="C:nucleus"/>
    <property type="evidence" value="ECO:0007669"/>
    <property type="project" value="UniProtKB-SubCell"/>
</dbReference>
<evidence type="ECO:0000256" key="11">
    <source>
        <dbReference type="SAM" id="Coils"/>
    </source>
</evidence>
<evidence type="ECO:0000256" key="7">
    <source>
        <dbReference type="ARBA" id="ARBA00022782"/>
    </source>
</evidence>
<evidence type="ECO:0000256" key="6">
    <source>
        <dbReference type="ARBA" id="ARBA00022490"/>
    </source>
</evidence>
<comment type="function">
    <text evidence="1">May be a regulator of keratinocyte proliferation or differentiation.</text>
</comment>
<evidence type="ECO:0000313" key="13">
    <source>
        <dbReference type="Proteomes" id="UP000515145"/>
    </source>
</evidence>
<comment type="subcellular location">
    <subcellularLocation>
        <location evidence="3">Cytoplasm</location>
    </subcellularLocation>
    <subcellularLocation>
        <location evidence="2">Nucleus</location>
    </subcellularLocation>
</comment>
<dbReference type="GeneID" id="114446740"/>
<organism evidence="13 14">
    <name type="scientific">Parambassis ranga</name>
    <name type="common">Indian glassy fish</name>
    <dbReference type="NCBI Taxonomy" id="210632"/>
    <lineage>
        <taxon>Eukaryota</taxon>
        <taxon>Metazoa</taxon>
        <taxon>Chordata</taxon>
        <taxon>Craniata</taxon>
        <taxon>Vertebrata</taxon>
        <taxon>Euteleostomi</taxon>
        <taxon>Actinopterygii</taxon>
        <taxon>Neopterygii</taxon>
        <taxon>Teleostei</taxon>
        <taxon>Neoteleostei</taxon>
        <taxon>Acanthomorphata</taxon>
        <taxon>Ovalentaria</taxon>
        <taxon>Ambassidae</taxon>
        <taxon>Parambassis</taxon>
    </lineage>
</organism>
<keyword evidence="9" id="KW-0539">Nucleus</keyword>
<evidence type="ECO:0000256" key="4">
    <source>
        <dbReference type="ARBA" id="ARBA00016468"/>
    </source>
</evidence>
<dbReference type="GO" id="GO:0006611">
    <property type="term" value="P:protein export from nucleus"/>
    <property type="evidence" value="ECO:0007669"/>
    <property type="project" value="TreeGrafter"/>
</dbReference>
<evidence type="ECO:0000256" key="3">
    <source>
        <dbReference type="ARBA" id="ARBA00004496"/>
    </source>
</evidence>
<sequence>MERHNLAKEKLIVPTDFTSPAASKTIQEDLIPPSHFASSIQSAGAHRGVQTSTAPPAMSWINPGVTSGPSVDPSPVSPWLAISQAQQEILELRNENQRIMMLQGESMRGRTSGDPLSHLRTRHTGESEQWARWESEWRLEAEKHMAKAERLKGQVESLKETAERYREEMRDKDITLNRHCNELEAMREEISKSKTELSQMREELNLSNVQKEKIRSQLERLKAESSEEITKLRGDVENSKEESRELALSAEMCKMQAEEEARQQTLRLSEQLKEMQKKQEVEIDFSDGTLRKVGFFLALKEVKDSHSGPIRYSLIISACFMITMFAFPYFQLQCLNASHCAELSAVRKANKDLQDRLQSMTSEVLQLKSTLMDVSTERDGLKNHLSKMGQAFETQSATLHSLRNYIGQLAPEKGDKDQLNETVEKLTKEKAALQMTTELLTVRLNSVNEILALQEEKMVKKASTDPLVKNGLEGLQVLQLWREKVFKLCVQLRSKDIELRGEKDKLVSELRSMEQQLQQEHHRANVLQHSLHDRIAELDLERVGKETLKQDLAKAYRENAQLTSQNQKTKAELTTLTEAVQSFSQAFQSKVAEVDAAKSRLNTFTQRLTFAKRRVETIQGLVMRKVALQKVEQACKQSEKAAYSIRNLQAEHSLVCEERDKLAQELKRTPELIEKTLADLKEQYESKVRQQQQELEQSWEKVRQAVAQREETEQSLQQIQVQLEESKVNLEKLHCELLSQKELSEQALLERVSEIEYRCAEKLREMELQVNTARREHTKAVMTLRQFERGRTQNEMEERTQNQSTKRGALNAQLKETAKDKNLLVTVAAGGLSSECKKVHTTLLPNSAPRKQGTCSIGETVRLPADEKLLCVLEELHTLSAAVVNSSEESAEEEEDEEDEEEEEEGASDSVLPSTGSLHS</sequence>
<dbReference type="OrthoDB" id="193258at2759"/>
<feature type="compositionally biased region" description="Acidic residues" evidence="12">
    <location>
        <begin position="889"/>
        <end position="907"/>
    </location>
</feature>
<reference evidence="14" key="1">
    <citation type="submission" date="2025-08" db="UniProtKB">
        <authorList>
            <consortium name="RefSeq"/>
        </authorList>
    </citation>
    <scope>IDENTIFICATION</scope>
</reference>
<dbReference type="CTD" id="54535"/>
<evidence type="ECO:0000256" key="2">
    <source>
        <dbReference type="ARBA" id="ARBA00004123"/>
    </source>
</evidence>
<protein>
    <recommendedName>
        <fullName evidence="4">Coiled-coil alpha-helical rod protein 1</fullName>
    </recommendedName>
    <alternativeName>
        <fullName evidence="10">Alpha-helical coiled-coil rod protein</fullName>
    </alternativeName>
</protein>
<dbReference type="PANTHER" id="PTHR46822">
    <property type="entry name" value="COILED-COIL ALPHA-HELICAL ROD PROTEIN 1"/>
    <property type="match status" value="1"/>
</dbReference>
<feature type="coiled-coil region" evidence="11">
    <location>
        <begin position="503"/>
        <end position="579"/>
    </location>
</feature>
<dbReference type="GO" id="GO:0030154">
    <property type="term" value="P:cell differentiation"/>
    <property type="evidence" value="ECO:0007669"/>
    <property type="project" value="UniProtKB-KW"/>
</dbReference>
<dbReference type="InterPro" id="IPR009800">
    <property type="entry name" value="HCR"/>
</dbReference>
<accession>A0A6P7JNH6</accession>
<gene>
    <name evidence="14" type="primary">cchcr1</name>
</gene>
<keyword evidence="6" id="KW-0963">Cytoplasm</keyword>
<evidence type="ECO:0000256" key="5">
    <source>
        <dbReference type="ARBA" id="ARBA00022473"/>
    </source>
</evidence>
<dbReference type="Proteomes" id="UP000515145">
    <property type="component" value="Chromosome 14"/>
</dbReference>
<feature type="region of interest" description="Disordered" evidence="12">
    <location>
        <begin position="882"/>
        <end position="920"/>
    </location>
</feature>
<feature type="coiled-coil region" evidence="11">
    <location>
        <begin position="645"/>
        <end position="736"/>
    </location>
</feature>
<keyword evidence="13" id="KW-1185">Reference proteome</keyword>
<proteinExistence type="predicted"/>
<keyword evidence="7" id="KW-0221">Differentiation</keyword>
<feature type="coiled-coil region" evidence="11">
    <location>
        <begin position="343"/>
        <end position="370"/>
    </location>
</feature>
<dbReference type="FunCoup" id="A0A6P7JNH6">
    <property type="interactions" value="578"/>
</dbReference>
<feature type="coiled-coil region" evidence="11">
    <location>
        <begin position="141"/>
        <end position="278"/>
    </location>
</feature>
<dbReference type="GO" id="GO:0005737">
    <property type="term" value="C:cytoplasm"/>
    <property type="evidence" value="ECO:0007669"/>
    <property type="project" value="UniProtKB-SubCell"/>
</dbReference>
<feature type="compositionally biased region" description="Polar residues" evidence="12">
    <location>
        <begin position="911"/>
        <end position="920"/>
    </location>
</feature>
<evidence type="ECO:0000256" key="10">
    <source>
        <dbReference type="ARBA" id="ARBA00031932"/>
    </source>
</evidence>
<evidence type="ECO:0000256" key="8">
    <source>
        <dbReference type="ARBA" id="ARBA00023054"/>
    </source>
</evidence>
<dbReference type="PANTHER" id="PTHR46822:SF1">
    <property type="entry name" value="COILED-COIL ALPHA-HELICAL ROD PROTEIN 1"/>
    <property type="match status" value="1"/>
</dbReference>
<evidence type="ECO:0000256" key="1">
    <source>
        <dbReference type="ARBA" id="ARBA00003936"/>
    </source>
</evidence>
<keyword evidence="5" id="KW-0217">Developmental protein</keyword>
<evidence type="ECO:0000313" key="14">
    <source>
        <dbReference type="RefSeq" id="XP_028278348.1"/>
    </source>
</evidence>